<dbReference type="Pfam" id="PF00923">
    <property type="entry name" value="TAL_FSA"/>
    <property type="match status" value="2"/>
</dbReference>
<protein>
    <recommendedName>
        <fullName evidence="5">Transaldolase</fullName>
    </recommendedName>
</protein>
<dbReference type="SUPFAM" id="SSF51569">
    <property type="entry name" value="Aldolase"/>
    <property type="match status" value="1"/>
</dbReference>
<reference evidence="3 4" key="1">
    <citation type="journal article" date="2021" name="Sci. Rep.">
        <title>The genome of the diatom Chaetoceros tenuissimus carries an ancient integrated fragment of an extant virus.</title>
        <authorList>
            <person name="Hongo Y."/>
            <person name="Kimura K."/>
            <person name="Takaki Y."/>
            <person name="Yoshida Y."/>
            <person name="Baba S."/>
            <person name="Kobayashi G."/>
            <person name="Nagasaki K."/>
            <person name="Hano T."/>
            <person name="Tomaru Y."/>
        </authorList>
    </citation>
    <scope>NUCLEOTIDE SEQUENCE [LARGE SCALE GENOMIC DNA]</scope>
    <source>
        <strain evidence="3 4">NIES-3715</strain>
    </source>
</reference>
<keyword evidence="1" id="KW-0704">Schiff base</keyword>
<dbReference type="AlphaFoldDB" id="A0AAD3CLD7"/>
<dbReference type="PANTHER" id="PTHR10683">
    <property type="entry name" value="TRANSALDOLASE"/>
    <property type="match status" value="1"/>
</dbReference>
<dbReference type="InterPro" id="IPR013785">
    <property type="entry name" value="Aldolase_TIM"/>
</dbReference>
<feature type="chain" id="PRO_5042260208" description="Transaldolase" evidence="2">
    <location>
        <begin position="22"/>
        <end position="228"/>
    </location>
</feature>
<dbReference type="InterPro" id="IPR001585">
    <property type="entry name" value="TAL/FSA"/>
</dbReference>
<gene>
    <name evidence="3" type="ORF">CTEN210_04683</name>
</gene>
<evidence type="ECO:0000256" key="1">
    <source>
        <dbReference type="ARBA" id="ARBA00023270"/>
    </source>
</evidence>
<dbReference type="GO" id="GO:0005975">
    <property type="term" value="P:carbohydrate metabolic process"/>
    <property type="evidence" value="ECO:0007669"/>
    <property type="project" value="InterPro"/>
</dbReference>
<organism evidence="3 4">
    <name type="scientific">Chaetoceros tenuissimus</name>
    <dbReference type="NCBI Taxonomy" id="426638"/>
    <lineage>
        <taxon>Eukaryota</taxon>
        <taxon>Sar</taxon>
        <taxon>Stramenopiles</taxon>
        <taxon>Ochrophyta</taxon>
        <taxon>Bacillariophyta</taxon>
        <taxon>Coscinodiscophyceae</taxon>
        <taxon>Chaetocerotophycidae</taxon>
        <taxon>Chaetocerotales</taxon>
        <taxon>Chaetocerotaceae</taxon>
        <taxon>Chaetoceros</taxon>
    </lineage>
</organism>
<evidence type="ECO:0000313" key="3">
    <source>
        <dbReference type="EMBL" id="GFH48207.1"/>
    </source>
</evidence>
<keyword evidence="2" id="KW-0732">Signal</keyword>
<keyword evidence="4" id="KW-1185">Reference proteome</keyword>
<dbReference type="InterPro" id="IPR018225">
    <property type="entry name" value="Transaldolase_AS"/>
</dbReference>
<accession>A0AAD3CLD7</accession>
<feature type="signal peptide" evidence="2">
    <location>
        <begin position="1"/>
        <end position="21"/>
    </location>
</feature>
<sequence>MLGKVITLFAVLGSLSMSTQAFAPHRGTNRLFLDTAETAEWDSLIPTGIFHGITTNPTLLERAGHDCTIEQVQKLSLKALNMVGCDEFMCQAWGPTVEDMFNVGMQLSEIDRERIVIKVPVTFEDQAITACGIGAEYLAPYLGRMNDNGKNGIEECERMQSIADGMGSNTRILVASIRDVKSMGDLICKGMDTFTFNPDIARELFKEQLTISAAEEFEAAAARNGGSK</sequence>
<dbReference type="PROSITE" id="PS01054">
    <property type="entry name" value="TRANSALDOLASE_1"/>
    <property type="match status" value="1"/>
</dbReference>
<dbReference type="PANTHER" id="PTHR10683:SF40">
    <property type="entry name" value="FRUCTOSE-6-PHOSPHATE ALDOLASE 1-RELATED"/>
    <property type="match status" value="1"/>
</dbReference>
<evidence type="ECO:0008006" key="5">
    <source>
        <dbReference type="Google" id="ProtNLM"/>
    </source>
</evidence>
<proteinExistence type="predicted"/>
<dbReference type="EMBL" id="BLLK01000027">
    <property type="protein sequence ID" value="GFH48207.1"/>
    <property type="molecule type" value="Genomic_DNA"/>
</dbReference>
<dbReference type="Gene3D" id="3.20.20.70">
    <property type="entry name" value="Aldolase class I"/>
    <property type="match status" value="2"/>
</dbReference>
<name>A0AAD3CLD7_9STRA</name>
<dbReference type="Proteomes" id="UP001054902">
    <property type="component" value="Unassembled WGS sequence"/>
</dbReference>
<evidence type="ECO:0000256" key="2">
    <source>
        <dbReference type="SAM" id="SignalP"/>
    </source>
</evidence>
<comment type="caution">
    <text evidence="3">The sequence shown here is derived from an EMBL/GenBank/DDBJ whole genome shotgun (WGS) entry which is preliminary data.</text>
</comment>
<evidence type="ECO:0000313" key="4">
    <source>
        <dbReference type="Proteomes" id="UP001054902"/>
    </source>
</evidence>